<dbReference type="EMBL" id="MWWQ01000014">
    <property type="protein sequence ID" value="OZG49635.1"/>
    <property type="molecule type" value="Genomic_DNA"/>
</dbReference>
<keyword evidence="2" id="KW-0813">Transport</keyword>
<dbReference type="GO" id="GO:0005524">
    <property type="term" value="F:ATP binding"/>
    <property type="evidence" value="ECO:0007669"/>
    <property type="project" value="UniProtKB-KW"/>
</dbReference>
<sequence length="629" mass="66093">MNATKPQANNTAHGNSAQPHPGSADSITRATQSFRPGQPQRQGDFRVMRRLLSIVAPLSGFLALAAFLGVLGHIAATAIGTTGAYAVARAYADPAAPLAAAITAMICLAVLRGVLRYGEQMCNHYVAFRLLALIRSRVFGALRRQGPAAVDGKGAGDFISLITSDIELLEVFYAHTISPVCIAVVYGVVACVFLGSIDPAFAILAVCAYLAVGFVLPLVIARMGRSAGSAIRGQHGSMASFVLDSLRALGETIQYDRGRDLLERLDAKSQHLTQSEERLQRSQARGQALTSVVIAVFDLAMLAMVCFAYSAGGVDVAGALMAFVTFVGSFGPVSALASLGGSLHNTLAAGRRVLAVLQAAPATPVVTGRKPVEFDGASMQNVTFGYTPDALPVLRDVSLTVPEGSVTAITGPSGVGKSTTLRLLMRFWDPQRGTVSVSGRDIRDINTADLRRVEAFVAQDTQLFHDTVRANLLIAKPDATDEELKRACRQANIHDTIMALPHGYDSQVGELGDTLSAGEKQRLGLARAFLHGADLLLLDEPTSNLDALNEAQILRSLAQDQERSSHTVVLVSHRPSTTRIADTVLRMDGGAIIDALGAPAGATGNGATGATGERSTHPEGAQACTLGRG</sequence>
<feature type="transmembrane region" description="Helical" evidence="11">
    <location>
        <begin position="201"/>
        <end position="221"/>
    </location>
</feature>
<keyword evidence="5" id="KW-0547">Nucleotide-binding</keyword>
<dbReference type="InterPro" id="IPR003593">
    <property type="entry name" value="AAA+_ATPase"/>
</dbReference>
<dbReference type="PANTHER" id="PTHR43394">
    <property type="entry name" value="ATP-DEPENDENT PERMEASE MDL1, MITOCHONDRIAL"/>
    <property type="match status" value="1"/>
</dbReference>
<dbReference type="PROSITE" id="PS50929">
    <property type="entry name" value="ABC_TM1F"/>
    <property type="match status" value="1"/>
</dbReference>
<dbReference type="GO" id="GO:0015421">
    <property type="term" value="F:ABC-type oligopeptide transporter activity"/>
    <property type="evidence" value="ECO:0007669"/>
    <property type="project" value="TreeGrafter"/>
</dbReference>
<dbReference type="NCBIfam" id="TIGR02868">
    <property type="entry name" value="CydC"/>
    <property type="match status" value="1"/>
</dbReference>
<feature type="transmembrane region" description="Helical" evidence="11">
    <location>
        <begin position="316"/>
        <end position="337"/>
    </location>
</feature>
<dbReference type="InterPro" id="IPR036640">
    <property type="entry name" value="ABC1_TM_sf"/>
</dbReference>
<evidence type="ECO:0000256" key="7">
    <source>
        <dbReference type="ARBA" id="ARBA00022989"/>
    </source>
</evidence>
<protein>
    <submittedName>
        <fullName evidence="14">Thiol reductant ABC exporter CydC subunit</fullName>
    </submittedName>
</protein>
<gene>
    <name evidence="14" type="ORF">PSSU_1459</name>
</gene>
<evidence type="ECO:0000256" key="8">
    <source>
        <dbReference type="ARBA" id="ARBA00023136"/>
    </source>
</evidence>
<feature type="domain" description="ABC transmembrane type-1" evidence="13">
    <location>
        <begin position="67"/>
        <end position="345"/>
    </location>
</feature>
<evidence type="ECO:0000313" key="14">
    <source>
        <dbReference type="EMBL" id="OZG49635.1"/>
    </source>
</evidence>
<organism evidence="14 15">
    <name type="scientific">Pseudoscardovia suis</name>
    <dbReference type="NCBI Taxonomy" id="987063"/>
    <lineage>
        <taxon>Bacteria</taxon>
        <taxon>Bacillati</taxon>
        <taxon>Actinomycetota</taxon>
        <taxon>Actinomycetes</taxon>
        <taxon>Bifidobacteriales</taxon>
        <taxon>Bifidobacteriaceae</taxon>
        <taxon>Pseudoscardovia</taxon>
    </lineage>
</organism>
<evidence type="ECO:0000256" key="11">
    <source>
        <dbReference type="SAM" id="Phobius"/>
    </source>
</evidence>
<evidence type="ECO:0000256" key="3">
    <source>
        <dbReference type="ARBA" id="ARBA00022475"/>
    </source>
</evidence>
<dbReference type="SUPFAM" id="SSF90123">
    <property type="entry name" value="ABC transporter transmembrane region"/>
    <property type="match status" value="1"/>
</dbReference>
<dbReference type="GO" id="GO:0016887">
    <property type="term" value="F:ATP hydrolysis activity"/>
    <property type="evidence" value="ECO:0007669"/>
    <property type="project" value="InterPro"/>
</dbReference>
<dbReference type="FunFam" id="3.40.50.300:FF:000299">
    <property type="entry name" value="ABC transporter ATP-binding protein/permease"/>
    <property type="match status" value="1"/>
</dbReference>
<feature type="transmembrane region" description="Helical" evidence="11">
    <location>
        <begin position="95"/>
        <end position="115"/>
    </location>
</feature>
<keyword evidence="7 11" id="KW-1133">Transmembrane helix</keyword>
<evidence type="ECO:0000313" key="15">
    <source>
        <dbReference type="Proteomes" id="UP000216454"/>
    </source>
</evidence>
<dbReference type="PANTHER" id="PTHR43394:SF1">
    <property type="entry name" value="ATP-BINDING CASSETTE SUB-FAMILY B MEMBER 10, MITOCHONDRIAL"/>
    <property type="match status" value="1"/>
</dbReference>
<dbReference type="SUPFAM" id="SSF52540">
    <property type="entry name" value="P-loop containing nucleoside triphosphate hydrolases"/>
    <property type="match status" value="1"/>
</dbReference>
<dbReference type="PROSITE" id="PS00211">
    <property type="entry name" value="ABC_TRANSPORTER_1"/>
    <property type="match status" value="1"/>
</dbReference>
<dbReference type="AlphaFoldDB" id="A0A261ES19"/>
<dbReference type="Proteomes" id="UP000216454">
    <property type="component" value="Unassembled WGS sequence"/>
</dbReference>
<proteinExistence type="inferred from homology"/>
<feature type="transmembrane region" description="Helical" evidence="11">
    <location>
        <begin position="171"/>
        <end position="195"/>
    </location>
</feature>
<comment type="subcellular location">
    <subcellularLocation>
        <location evidence="1">Cell membrane</location>
        <topology evidence="1">Multi-pass membrane protein</topology>
    </subcellularLocation>
</comment>
<feature type="region of interest" description="Disordered" evidence="10">
    <location>
        <begin position="604"/>
        <end position="629"/>
    </location>
</feature>
<keyword evidence="6" id="KW-0067">ATP-binding</keyword>
<evidence type="ECO:0000256" key="4">
    <source>
        <dbReference type="ARBA" id="ARBA00022692"/>
    </source>
</evidence>
<comment type="caution">
    <text evidence="14">The sequence shown here is derived from an EMBL/GenBank/DDBJ whole genome shotgun (WGS) entry which is preliminary data.</text>
</comment>
<dbReference type="Pfam" id="PF00005">
    <property type="entry name" value="ABC_tran"/>
    <property type="match status" value="1"/>
</dbReference>
<dbReference type="Gene3D" id="3.40.50.300">
    <property type="entry name" value="P-loop containing nucleotide triphosphate hydrolases"/>
    <property type="match status" value="1"/>
</dbReference>
<keyword evidence="4 11" id="KW-0812">Transmembrane</keyword>
<dbReference type="RefSeq" id="WP_211278436.1">
    <property type="nucleotide sequence ID" value="NZ_MWWQ01000014.1"/>
</dbReference>
<name>A0A261ES19_9BIFI</name>
<dbReference type="Pfam" id="PF00664">
    <property type="entry name" value="ABC_membrane"/>
    <property type="match status" value="1"/>
</dbReference>
<dbReference type="PROSITE" id="PS50893">
    <property type="entry name" value="ABC_TRANSPORTER_2"/>
    <property type="match status" value="1"/>
</dbReference>
<feature type="domain" description="ABC transporter" evidence="12">
    <location>
        <begin position="377"/>
        <end position="614"/>
    </location>
</feature>
<keyword evidence="8 11" id="KW-0472">Membrane</keyword>
<dbReference type="GO" id="GO:0034775">
    <property type="term" value="P:glutathione transmembrane transport"/>
    <property type="evidence" value="ECO:0007669"/>
    <property type="project" value="InterPro"/>
</dbReference>
<dbReference type="GO" id="GO:0005886">
    <property type="term" value="C:plasma membrane"/>
    <property type="evidence" value="ECO:0007669"/>
    <property type="project" value="UniProtKB-SubCell"/>
</dbReference>
<dbReference type="InterPro" id="IPR014223">
    <property type="entry name" value="ABC_CydC/D"/>
</dbReference>
<evidence type="ECO:0000256" key="1">
    <source>
        <dbReference type="ARBA" id="ARBA00004651"/>
    </source>
</evidence>
<evidence type="ECO:0000259" key="12">
    <source>
        <dbReference type="PROSITE" id="PS50893"/>
    </source>
</evidence>
<dbReference type="InterPro" id="IPR011527">
    <property type="entry name" value="ABC1_TM_dom"/>
</dbReference>
<evidence type="ECO:0000259" key="13">
    <source>
        <dbReference type="PROSITE" id="PS50929"/>
    </source>
</evidence>
<reference evidence="14 15" key="1">
    <citation type="journal article" date="2017" name="BMC Genomics">
        <title>Comparative genomic and phylogenomic analyses of the Bifidobacteriaceae family.</title>
        <authorList>
            <person name="Lugli G.A."/>
            <person name="Milani C."/>
            <person name="Turroni F."/>
            <person name="Duranti S."/>
            <person name="Mancabelli L."/>
            <person name="Mangifesta M."/>
            <person name="Ferrario C."/>
            <person name="Modesto M."/>
            <person name="Mattarelli P."/>
            <person name="Jiri K."/>
            <person name="van Sinderen D."/>
            <person name="Ventura M."/>
        </authorList>
    </citation>
    <scope>NUCLEOTIDE SEQUENCE [LARGE SCALE GENOMIC DNA]</scope>
    <source>
        <strain evidence="14 15">DSM 24744</strain>
    </source>
</reference>
<evidence type="ECO:0000256" key="5">
    <source>
        <dbReference type="ARBA" id="ARBA00022741"/>
    </source>
</evidence>
<dbReference type="Gene3D" id="1.20.1560.10">
    <property type="entry name" value="ABC transporter type 1, transmembrane domain"/>
    <property type="match status" value="1"/>
</dbReference>
<accession>A0A261ES19</accession>
<dbReference type="InterPro" id="IPR039421">
    <property type="entry name" value="Type_1_exporter"/>
</dbReference>
<feature type="compositionally biased region" description="Polar residues" evidence="10">
    <location>
        <begin position="1"/>
        <end position="18"/>
    </location>
</feature>
<dbReference type="InterPro" id="IPR027417">
    <property type="entry name" value="P-loop_NTPase"/>
</dbReference>
<evidence type="ECO:0000256" key="2">
    <source>
        <dbReference type="ARBA" id="ARBA00022448"/>
    </source>
</evidence>
<feature type="compositionally biased region" description="Polar residues" evidence="10">
    <location>
        <begin position="25"/>
        <end position="41"/>
    </location>
</feature>
<evidence type="ECO:0000256" key="6">
    <source>
        <dbReference type="ARBA" id="ARBA00022840"/>
    </source>
</evidence>
<feature type="transmembrane region" description="Helical" evidence="11">
    <location>
        <begin position="288"/>
        <end position="310"/>
    </location>
</feature>
<comment type="similarity">
    <text evidence="9">Belongs to the ABC transporter superfamily. Lipid exporter (TC 3.A.1.106) family.</text>
</comment>
<feature type="transmembrane region" description="Helical" evidence="11">
    <location>
        <begin position="51"/>
        <end position="75"/>
    </location>
</feature>
<evidence type="ECO:0000256" key="10">
    <source>
        <dbReference type="SAM" id="MobiDB-lite"/>
    </source>
</evidence>
<dbReference type="GO" id="GO:0045454">
    <property type="term" value="P:cell redox homeostasis"/>
    <property type="evidence" value="ECO:0007669"/>
    <property type="project" value="InterPro"/>
</dbReference>
<evidence type="ECO:0000256" key="9">
    <source>
        <dbReference type="ARBA" id="ARBA00061644"/>
    </source>
</evidence>
<dbReference type="InterPro" id="IPR003439">
    <property type="entry name" value="ABC_transporter-like_ATP-bd"/>
</dbReference>
<dbReference type="SMART" id="SM00382">
    <property type="entry name" value="AAA"/>
    <property type="match status" value="1"/>
</dbReference>
<keyword evidence="3" id="KW-1003">Cell membrane</keyword>
<dbReference type="InterPro" id="IPR017871">
    <property type="entry name" value="ABC_transporter-like_CS"/>
</dbReference>
<keyword evidence="15" id="KW-1185">Reference proteome</keyword>
<feature type="region of interest" description="Disordered" evidence="10">
    <location>
        <begin position="1"/>
        <end position="41"/>
    </location>
</feature>